<feature type="non-terminal residue" evidence="3">
    <location>
        <position position="61"/>
    </location>
</feature>
<evidence type="ECO:0000313" key="3">
    <source>
        <dbReference type="EMBL" id="GAI31232.1"/>
    </source>
</evidence>
<comment type="caution">
    <text evidence="3">The sequence shown here is derived from an EMBL/GenBank/DDBJ whole genome shotgun (WGS) entry which is preliminary data.</text>
</comment>
<dbReference type="EMBL" id="BARV01014341">
    <property type="protein sequence ID" value="GAI31232.1"/>
    <property type="molecule type" value="Genomic_DNA"/>
</dbReference>
<proteinExistence type="predicted"/>
<dbReference type="SMART" id="SM00436">
    <property type="entry name" value="TOP1Bc"/>
    <property type="match status" value="1"/>
</dbReference>
<evidence type="ECO:0000256" key="1">
    <source>
        <dbReference type="ARBA" id="ARBA00023235"/>
    </source>
</evidence>
<keyword evidence="1" id="KW-0413">Isomerase</keyword>
<dbReference type="SUPFAM" id="SSF56712">
    <property type="entry name" value="Prokaryotic type I DNA topoisomerase"/>
    <property type="match status" value="1"/>
</dbReference>
<dbReference type="Gene3D" id="1.10.460.10">
    <property type="entry name" value="Topoisomerase I, domain 2"/>
    <property type="match status" value="1"/>
</dbReference>
<dbReference type="PROSITE" id="PS52039">
    <property type="entry name" value="TOPO_IA_2"/>
    <property type="match status" value="1"/>
</dbReference>
<dbReference type="PANTHER" id="PTHR42785:SF1">
    <property type="entry name" value="DNA TOPOISOMERASE"/>
    <property type="match status" value="1"/>
</dbReference>
<sequence>FLWKKVLRRLSAGRVQSVTVRLVVEREKEIKNFVPQEYWTIEALLKKDKQEIKALLVKKQG</sequence>
<dbReference type="GO" id="GO:0006265">
    <property type="term" value="P:DNA topological change"/>
    <property type="evidence" value="ECO:0007669"/>
    <property type="project" value="InterPro"/>
</dbReference>
<organism evidence="3">
    <name type="scientific">marine sediment metagenome</name>
    <dbReference type="NCBI Taxonomy" id="412755"/>
    <lineage>
        <taxon>unclassified sequences</taxon>
        <taxon>metagenomes</taxon>
        <taxon>ecological metagenomes</taxon>
    </lineage>
</organism>
<feature type="domain" description="Topo IA-type catalytic" evidence="2">
    <location>
        <begin position="1"/>
        <end position="61"/>
    </location>
</feature>
<protein>
    <recommendedName>
        <fullName evidence="2">Topo IA-type catalytic domain-containing protein</fullName>
    </recommendedName>
</protein>
<dbReference type="InterPro" id="IPR013497">
    <property type="entry name" value="Topo_IA_cen"/>
</dbReference>
<gene>
    <name evidence="3" type="ORF">S06H3_25123</name>
</gene>
<dbReference type="InterPro" id="IPR000380">
    <property type="entry name" value="Topo_IA"/>
</dbReference>
<dbReference type="Pfam" id="PF01131">
    <property type="entry name" value="Topoisom_bac"/>
    <property type="match status" value="1"/>
</dbReference>
<name>X1MHW0_9ZZZZ</name>
<feature type="non-terminal residue" evidence="3">
    <location>
        <position position="1"/>
    </location>
</feature>
<dbReference type="PANTHER" id="PTHR42785">
    <property type="entry name" value="DNA TOPOISOMERASE, TYPE IA, CORE"/>
    <property type="match status" value="1"/>
</dbReference>
<dbReference type="InterPro" id="IPR023405">
    <property type="entry name" value="Topo_IA_core_domain"/>
</dbReference>
<evidence type="ECO:0000259" key="2">
    <source>
        <dbReference type="PROSITE" id="PS52039"/>
    </source>
</evidence>
<dbReference type="GO" id="GO:0003677">
    <property type="term" value="F:DNA binding"/>
    <property type="evidence" value="ECO:0007669"/>
    <property type="project" value="InterPro"/>
</dbReference>
<dbReference type="GO" id="GO:0003917">
    <property type="term" value="F:DNA topoisomerase type I (single strand cut, ATP-independent) activity"/>
    <property type="evidence" value="ECO:0007669"/>
    <property type="project" value="InterPro"/>
</dbReference>
<dbReference type="InterPro" id="IPR003601">
    <property type="entry name" value="Topo_IA_2"/>
</dbReference>
<accession>X1MHW0</accession>
<reference evidence="3" key="1">
    <citation type="journal article" date="2014" name="Front. Microbiol.">
        <title>High frequency of phylogenetically diverse reductive dehalogenase-homologous genes in deep subseafloor sedimentary metagenomes.</title>
        <authorList>
            <person name="Kawai M."/>
            <person name="Futagami T."/>
            <person name="Toyoda A."/>
            <person name="Takaki Y."/>
            <person name="Nishi S."/>
            <person name="Hori S."/>
            <person name="Arai W."/>
            <person name="Tsubouchi T."/>
            <person name="Morono Y."/>
            <person name="Uchiyama I."/>
            <person name="Ito T."/>
            <person name="Fujiyama A."/>
            <person name="Inagaki F."/>
            <person name="Takami H."/>
        </authorList>
    </citation>
    <scope>NUCLEOTIDE SEQUENCE</scope>
    <source>
        <strain evidence="3">Expedition CK06-06</strain>
    </source>
</reference>
<dbReference type="InterPro" id="IPR013824">
    <property type="entry name" value="Topo_IA_cen_sub1"/>
</dbReference>
<dbReference type="AlphaFoldDB" id="X1MHW0"/>